<feature type="domain" description="Penicillin-binding protein transpeptidase" evidence="11">
    <location>
        <begin position="210"/>
        <end position="549"/>
    </location>
</feature>
<comment type="caution">
    <text evidence="13">The sequence shown here is derived from an EMBL/GenBank/DDBJ whole genome shotgun (WGS) entry which is preliminary data.</text>
</comment>
<reference evidence="14" key="1">
    <citation type="submission" date="2017-09" db="EMBL/GenBank/DDBJ databases">
        <title>Depth-based differentiation of microbial function through sediment-hosted aquifers and enrichment of novel symbionts in the deep terrestrial subsurface.</title>
        <authorList>
            <person name="Probst A.J."/>
            <person name="Ladd B."/>
            <person name="Jarett J.K."/>
            <person name="Geller-Mcgrath D.E."/>
            <person name="Sieber C.M.K."/>
            <person name="Emerson J.B."/>
            <person name="Anantharaman K."/>
            <person name="Thomas B.C."/>
            <person name="Malmstrom R."/>
            <person name="Stieglmeier M."/>
            <person name="Klingl A."/>
            <person name="Woyke T."/>
            <person name="Ryan C.M."/>
            <person name="Banfield J.F."/>
        </authorList>
    </citation>
    <scope>NUCLEOTIDE SEQUENCE [LARGE SCALE GENOMIC DNA]</scope>
</reference>
<keyword evidence="4 10" id="KW-0812">Transmembrane</keyword>
<dbReference type="AlphaFoldDB" id="A0A2M8GL30"/>
<dbReference type="InterPro" id="IPR050515">
    <property type="entry name" value="Beta-lactam/transpept"/>
</dbReference>
<dbReference type="Pfam" id="PF00905">
    <property type="entry name" value="Transpeptidase"/>
    <property type="match status" value="1"/>
</dbReference>
<evidence type="ECO:0000256" key="3">
    <source>
        <dbReference type="ARBA" id="ARBA00022475"/>
    </source>
</evidence>
<gene>
    <name evidence="13" type="ORF">CO007_05745</name>
</gene>
<dbReference type="Pfam" id="PF03717">
    <property type="entry name" value="PBP_dimer"/>
    <property type="match status" value="1"/>
</dbReference>
<evidence type="ECO:0000256" key="7">
    <source>
        <dbReference type="ARBA" id="ARBA00022989"/>
    </source>
</evidence>
<dbReference type="EMBL" id="PFQK01000098">
    <property type="protein sequence ID" value="PJC81247.1"/>
    <property type="molecule type" value="Genomic_DNA"/>
</dbReference>
<dbReference type="PANTHER" id="PTHR30627">
    <property type="entry name" value="PEPTIDOGLYCAN D,D-TRANSPEPTIDASE"/>
    <property type="match status" value="1"/>
</dbReference>
<dbReference type="SUPFAM" id="SSF56519">
    <property type="entry name" value="Penicillin binding protein dimerisation domain"/>
    <property type="match status" value="1"/>
</dbReference>
<feature type="domain" description="Penicillin-binding protein dimerisation" evidence="12">
    <location>
        <begin position="104"/>
        <end position="178"/>
    </location>
</feature>
<feature type="transmembrane region" description="Helical" evidence="10">
    <location>
        <begin position="25"/>
        <end position="48"/>
    </location>
</feature>
<evidence type="ECO:0000313" key="13">
    <source>
        <dbReference type="EMBL" id="PJC81247.1"/>
    </source>
</evidence>
<dbReference type="Gene3D" id="3.40.710.10">
    <property type="entry name" value="DD-peptidase/beta-lactamase superfamily"/>
    <property type="match status" value="1"/>
</dbReference>
<evidence type="ECO:0000259" key="12">
    <source>
        <dbReference type="Pfam" id="PF03717"/>
    </source>
</evidence>
<name>A0A2M8GL30_9BACT</name>
<dbReference type="GO" id="GO:0008360">
    <property type="term" value="P:regulation of cell shape"/>
    <property type="evidence" value="ECO:0007669"/>
    <property type="project" value="UniProtKB-KW"/>
</dbReference>
<comment type="subcellular location">
    <subcellularLocation>
        <location evidence="2">Cell membrane</location>
    </subcellularLocation>
    <subcellularLocation>
        <location evidence="1">Membrane</location>
        <topology evidence="1">Single-pass membrane protein</topology>
    </subcellularLocation>
</comment>
<evidence type="ECO:0000313" key="14">
    <source>
        <dbReference type="Proteomes" id="UP000229370"/>
    </source>
</evidence>
<evidence type="ECO:0000256" key="8">
    <source>
        <dbReference type="ARBA" id="ARBA00023136"/>
    </source>
</evidence>
<evidence type="ECO:0000256" key="10">
    <source>
        <dbReference type="SAM" id="Phobius"/>
    </source>
</evidence>
<dbReference type="Gene3D" id="3.90.1310.10">
    <property type="entry name" value="Penicillin-binding protein 2a (Domain 2)"/>
    <property type="match status" value="1"/>
</dbReference>
<evidence type="ECO:0000256" key="6">
    <source>
        <dbReference type="ARBA" id="ARBA00022984"/>
    </source>
</evidence>
<protein>
    <recommendedName>
        <fullName evidence="15">Penicillin-binding protein 2</fullName>
    </recommendedName>
</protein>
<sequence>MKILPIFQKEKKTGLRFEHHHGSDLFLSISITNFFVFFLFFFLFIRLFQLTIVKGSYYARLSEENRIRELIIEPLRGKIVDRKNLMIANNLPVNTSKNSRRLPSNRLYLAGEQTVPIVGYRQIADPADLKNDRCFYSLQLGDKVGKKGVEKLYDCDLRGRSGKKLIEVDAQGNYLKTLSIIPPIEGKTIQLALDLELQQKAYQLLEGKKGAVIAVKPQTGELLILASTPSYNPQLFENGNEEMIKKIINDENKPLFNRGTEGIYPPGSIFKLVLAAGALEEKIINEKSQVEDTGIIQAGPLSFGNWYYLQYGKTEGMVNVVKAIQRSNDIFFYKTGEELGPEKIKFWAEKFGFGKESGFGLGEATGLIPSPFWKAETLHERWYLGDSYNLSIGQGYVLVTPLQVTMATAAIANGGYLCQPQLTKVQSSPLRSSSYEGQAKLKTQSCKKISVSNKTLGLIQEGMKLACSPGGTGWPLFNFKVQSSKFKVEEIQTACKTGTAESHAESKMPHAWFTVYAPADKPEIALTVLLEEAGQGSDIAGPIAKEILKTYFERKE</sequence>
<dbReference type="GO" id="GO:0071972">
    <property type="term" value="F:peptidoglycan L,D-transpeptidase activity"/>
    <property type="evidence" value="ECO:0007669"/>
    <property type="project" value="TreeGrafter"/>
</dbReference>
<dbReference type="InterPro" id="IPR036138">
    <property type="entry name" value="PBP_dimer_sf"/>
</dbReference>
<evidence type="ECO:0000256" key="1">
    <source>
        <dbReference type="ARBA" id="ARBA00004167"/>
    </source>
</evidence>
<organism evidence="13 14">
    <name type="scientific">Candidatus Roizmanbacteria bacterium CG_4_8_14_3_um_filter_36_10</name>
    <dbReference type="NCBI Taxonomy" id="1974834"/>
    <lineage>
        <taxon>Bacteria</taxon>
        <taxon>Candidatus Roizmaniibacteriota</taxon>
    </lineage>
</organism>
<evidence type="ECO:0000256" key="5">
    <source>
        <dbReference type="ARBA" id="ARBA00022960"/>
    </source>
</evidence>
<dbReference type="InterPro" id="IPR012338">
    <property type="entry name" value="Beta-lactam/transpept-like"/>
</dbReference>
<keyword evidence="6" id="KW-0573">Peptidoglycan synthesis</keyword>
<keyword evidence="5" id="KW-0133">Cell shape</keyword>
<dbReference type="Proteomes" id="UP000229370">
    <property type="component" value="Unassembled WGS sequence"/>
</dbReference>
<evidence type="ECO:0008006" key="15">
    <source>
        <dbReference type="Google" id="ProtNLM"/>
    </source>
</evidence>
<dbReference type="GO" id="GO:0009252">
    <property type="term" value="P:peptidoglycan biosynthetic process"/>
    <property type="evidence" value="ECO:0007669"/>
    <property type="project" value="UniProtKB-KW"/>
</dbReference>
<dbReference type="SUPFAM" id="SSF56601">
    <property type="entry name" value="beta-lactamase/transpeptidase-like"/>
    <property type="match status" value="1"/>
</dbReference>
<evidence type="ECO:0000256" key="2">
    <source>
        <dbReference type="ARBA" id="ARBA00004236"/>
    </source>
</evidence>
<dbReference type="InterPro" id="IPR005311">
    <property type="entry name" value="PBP_dimer"/>
</dbReference>
<accession>A0A2M8GL30</accession>
<keyword evidence="7 10" id="KW-1133">Transmembrane helix</keyword>
<proteinExistence type="predicted"/>
<dbReference type="GO" id="GO:0008658">
    <property type="term" value="F:penicillin binding"/>
    <property type="evidence" value="ECO:0007669"/>
    <property type="project" value="InterPro"/>
</dbReference>
<dbReference type="PANTHER" id="PTHR30627:SF2">
    <property type="entry name" value="PEPTIDOGLYCAN D,D-TRANSPEPTIDASE MRDA"/>
    <property type="match status" value="1"/>
</dbReference>
<keyword evidence="8 10" id="KW-0472">Membrane</keyword>
<keyword evidence="3" id="KW-1003">Cell membrane</keyword>
<evidence type="ECO:0000259" key="11">
    <source>
        <dbReference type="Pfam" id="PF00905"/>
    </source>
</evidence>
<dbReference type="InterPro" id="IPR001460">
    <property type="entry name" value="PCN-bd_Tpept"/>
</dbReference>
<keyword evidence="9" id="KW-0961">Cell wall biogenesis/degradation</keyword>
<evidence type="ECO:0000256" key="9">
    <source>
        <dbReference type="ARBA" id="ARBA00023316"/>
    </source>
</evidence>
<dbReference type="GO" id="GO:0071555">
    <property type="term" value="P:cell wall organization"/>
    <property type="evidence" value="ECO:0007669"/>
    <property type="project" value="UniProtKB-KW"/>
</dbReference>
<evidence type="ECO:0000256" key="4">
    <source>
        <dbReference type="ARBA" id="ARBA00022692"/>
    </source>
</evidence>
<dbReference type="GO" id="GO:0005886">
    <property type="term" value="C:plasma membrane"/>
    <property type="evidence" value="ECO:0007669"/>
    <property type="project" value="UniProtKB-SubCell"/>
</dbReference>